<dbReference type="RefSeq" id="WP_108781262.1">
    <property type="nucleotide sequence ID" value="NZ_OMKW01000001.1"/>
</dbReference>
<dbReference type="OrthoDB" id="8116725at2"/>
<dbReference type="InterPro" id="IPR009506">
    <property type="entry name" value="YjiS-like"/>
</dbReference>
<dbReference type="AlphaFoldDB" id="A0A2R8A8L8"/>
<keyword evidence="3" id="KW-1185">Reference proteome</keyword>
<feature type="domain" description="YjiS-like" evidence="1">
    <location>
        <begin position="30"/>
        <end position="62"/>
    </location>
</feature>
<dbReference type="EMBL" id="OMKW01000001">
    <property type="protein sequence ID" value="SPF28574.1"/>
    <property type="molecule type" value="Genomic_DNA"/>
</dbReference>
<name>A0A2R8A8L8_9RHOB</name>
<organism evidence="2 3">
    <name type="scientific">Pontivivens insulae</name>
    <dbReference type="NCBI Taxonomy" id="1639689"/>
    <lineage>
        <taxon>Bacteria</taxon>
        <taxon>Pseudomonadati</taxon>
        <taxon>Pseudomonadota</taxon>
        <taxon>Alphaproteobacteria</taxon>
        <taxon>Rhodobacterales</taxon>
        <taxon>Paracoccaceae</taxon>
        <taxon>Pontivivens</taxon>
    </lineage>
</organism>
<dbReference type="Pfam" id="PF06568">
    <property type="entry name" value="YjiS-like"/>
    <property type="match status" value="1"/>
</dbReference>
<protein>
    <recommendedName>
        <fullName evidence="1">YjiS-like domain-containing protein</fullName>
    </recommendedName>
</protein>
<accession>A0A2R8A8L8</accession>
<evidence type="ECO:0000259" key="1">
    <source>
        <dbReference type="Pfam" id="PF06568"/>
    </source>
</evidence>
<reference evidence="2 3" key="1">
    <citation type="submission" date="2018-03" db="EMBL/GenBank/DDBJ databases">
        <authorList>
            <person name="Keele B.F."/>
        </authorList>
    </citation>
    <scope>NUCLEOTIDE SEQUENCE [LARGE SCALE GENOMIC DNA]</scope>
    <source>
        <strain evidence="2 3">CeCT 8812</strain>
    </source>
</reference>
<proteinExistence type="predicted"/>
<dbReference type="Proteomes" id="UP000244932">
    <property type="component" value="Unassembled WGS sequence"/>
</dbReference>
<evidence type="ECO:0000313" key="2">
    <source>
        <dbReference type="EMBL" id="SPF28574.1"/>
    </source>
</evidence>
<gene>
    <name evidence="2" type="ORF">POI8812_00876</name>
</gene>
<evidence type="ECO:0000313" key="3">
    <source>
        <dbReference type="Proteomes" id="UP000244932"/>
    </source>
</evidence>
<sequence length="74" mass="8270">MAMTTQTSVAPFGATAVYRFVTAIDRAVLKVRQWMIANETAEGLHQLTDRQLDDLGLLRANIDDVASDMARRVY</sequence>